<dbReference type="EMBL" id="PVWO01000111">
    <property type="protein sequence ID" value="PSB56709.1"/>
    <property type="molecule type" value="Genomic_DNA"/>
</dbReference>
<evidence type="ECO:0000313" key="2">
    <source>
        <dbReference type="Proteomes" id="UP000238937"/>
    </source>
</evidence>
<organism evidence="1 2">
    <name type="scientific">Chamaesiphon polymorphus CCALA 037</name>
    <dbReference type="NCBI Taxonomy" id="2107692"/>
    <lineage>
        <taxon>Bacteria</taxon>
        <taxon>Bacillati</taxon>
        <taxon>Cyanobacteriota</taxon>
        <taxon>Cyanophyceae</taxon>
        <taxon>Gomontiellales</taxon>
        <taxon>Chamaesiphonaceae</taxon>
        <taxon>Chamaesiphon</taxon>
    </lineage>
</organism>
<accession>A0A2T1GGE2</accession>
<reference evidence="1 2" key="1">
    <citation type="submission" date="2018-03" db="EMBL/GenBank/DDBJ databases">
        <title>The ancient ancestry and fast evolution of plastids.</title>
        <authorList>
            <person name="Moore K.R."/>
            <person name="Magnabosco C."/>
            <person name="Momper L."/>
            <person name="Gold D.A."/>
            <person name="Bosak T."/>
            <person name="Fournier G.P."/>
        </authorList>
    </citation>
    <scope>NUCLEOTIDE SEQUENCE [LARGE SCALE GENOMIC DNA]</scope>
    <source>
        <strain evidence="1 2">CCALA 037</strain>
    </source>
</reference>
<sequence length="115" mass="12504">MWLDDTVRERARAIEFTLTPSGPLFDGTRSQVLVREAVLGYPASEDGLKDLPLGTYSLRAVMLGKDGRRTPLGIATVSENTFQANVPLVWSPSRVCGSGTSSGVDPFLVRLEPLR</sequence>
<dbReference type="Proteomes" id="UP000238937">
    <property type="component" value="Unassembled WGS sequence"/>
</dbReference>
<evidence type="ECO:0000313" key="1">
    <source>
        <dbReference type="EMBL" id="PSB56709.1"/>
    </source>
</evidence>
<dbReference type="AlphaFoldDB" id="A0A2T1GGE2"/>
<name>A0A2T1GGE2_9CYAN</name>
<comment type="caution">
    <text evidence="1">The sequence shown here is derived from an EMBL/GenBank/DDBJ whole genome shotgun (WGS) entry which is preliminary data.</text>
</comment>
<proteinExistence type="predicted"/>
<keyword evidence="2" id="KW-1185">Reference proteome</keyword>
<gene>
    <name evidence="1" type="ORF">C7B77_10915</name>
</gene>
<protein>
    <submittedName>
        <fullName evidence="1">Uncharacterized protein</fullName>
    </submittedName>
</protein>